<evidence type="ECO:0008006" key="3">
    <source>
        <dbReference type="Google" id="ProtNLM"/>
    </source>
</evidence>
<sequence>MVIGNGRTALLWEDWWIDGQSVRELLPNLYNCIPKRRRTARTVADGMNGNSWARDIHGNLGLHEIDQYLQLWQVLQHTVLSAAPDQLIWKWTASSTYSAQSCYLATFHGSTTCCTWKLEAYLEVLGTGWPTKTGAGPLRDWLDMYCNITPAASYAIKSRKRSSTCCWNAPSLARHGTRPWPGCAFQPQSPTAS</sequence>
<reference evidence="1" key="3">
    <citation type="journal article" date="2017" name="Nature">
        <title>Genome sequence of the progenitor of the wheat D genome Aegilops tauschii.</title>
        <authorList>
            <person name="Luo M.C."/>
            <person name="Gu Y.Q."/>
            <person name="Puiu D."/>
            <person name="Wang H."/>
            <person name="Twardziok S.O."/>
            <person name="Deal K.R."/>
            <person name="Huo N."/>
            <person name="Zhu T."/>
            <person name="Wang L."/>
            <person name="Wang Y."/>
            <person name="McGuire P.E."/>
            <person name="Liu S."/>
            <person name="Long H."/>
            <person name="Ramasamy R.K."/>
            <person name="Rodriguez J.C."/>
            <person name="Van S.L."/>
            <person name="Yuan L."/>
            <person name="Wang Z."/>
            <person name="Xia Z."/>
            <person name="Xiao L."/>
            <person name="Anderson O.D."/>
            <person name="Ouyang S."/>
            <person name="Liang Y."/>
            <person name="Zimin A.V."/>
            <person name="Pertea G."/>
            <person name="Qi P."/>
            <person name="Bennetzen J.L."/>
            <person name="Dai X."/>
            <person name="Dawson M.W."/>
            <person name="Muller H.G."/>
            <person name="Kugler K."/>
            <person name="Rivarola-Duarte L."/>
            <person name="Spannagl M."/>
            <person name="Mayer K.F.X."/>
            <person name="Lu F.H."/>
            <person name="Bevan M.W."/>
            <person name="Leroy P."/>
            <person name="Li P."/>
            <person name="You F.M."/>
            <person name="Sun Q."/>
            <person name="Liu Z."/>
            <person name="Lyons E."/>
            <person name="Wicker T."/>
            <person name="Salzberg S.L."/>
            <person name="Devos K.M."/>
            <person name="Dvorak J."/>
        </authorList>
    </citation>
    <scope>NUCLEOTIDE SEQUENCE [LARGE SCALE GENOMIC DNA]</scope>
    <source>
        <strain evidence="1">cv. AL8/78</strain>
    </source>
</reference>
<dbReference type="Gramene" id="AET4Gv20544100.3">
    <property type="protein sequence ID" value="AET4Gv20544100.3"/>
    <property type="gene ID" value="AET4Gv20544100"/>
</dbReference>
<reference evidence="1" key="5">
    <citation type="journal article" date="2021" name="G3 (Bethesda)">
        <title>Aegilops tauschii genome assembly Aet v5.0 features greater sequence contiguity and improved annotation.</title>
        <authorList>
            <person name="Wang L."/>
            <person name="Zhu T."/>
            <person name="Rodriguez J.C."/>
            <person name="Deal K.R."/>
            <person name="Dubcovsky J."/>
            <person name="McGuire P.E."/>
            <person name="Lux T."/>
            <person name="Spannagl M."/>
            <person name="Mayer K.F.X."/>
            <person name="Baldrich P."/>
            <person name="Meyers B.C."/>
            <person name="Huo N."/>
            <person name="Gu Y.Q."/>
            <person name="Zhou H."/>
            <person name="Devos K.M."/>
            <person name="Bennetzen J.L."/>
            <person name="Unver T."/>
            <person name="Budak H."/>
            <person name="Gulick P.J."/>
            <person name="Galiba G."/>
            <person name="Kalapos B."/>
            <person name="Nelson D.R."/>
            <person name="Li P."/>
            <person name="You F.M."/>
            <person name="Luo M.C."/>
            <person name="Dvorak J."/>
        </authorList>
    </citation>
    <scope>NUCLEOTIDE SEQUENCE [LARGE SCALE GENOMIC DNA]</scope>
    <source>
        <strain evidence="1">cv. AL8/78</strain>
    </source>
</reference>
<evidence type="ECO:0000313" key="2">
    <source>
        <dbReference type="Proteomes" id="UP000015105"/>
    </source>
</evidence>
<reference evidence="2" key="1">
    <citation type="journal article" date="2014" name="Science">
        <title>Ancient hybridizations among the ancestral genomes of bread wheat.</title>
        <authorList>
            <consortium name="International Wheat Genome Sequencing Consortium,"/>
            <person name="Marcussen T."/>
            <person name="Sandve S.R."/>
            <person name="Heier L."/>
            <person name="Spannagl M."/>
            <person name="Pfeifer M."/>
            <person name="Jakobsen K.S."/>
            <person name="Wulff B.B."/>
            <person name="Steuernagel B."/>
            <person name="Mayer K.F."/>
            <person name="Olsen O.A."/>
        </authorList>
    </citation>
    <scope>NUCLEOTIDE SEQUENCE [LARGE SCALE GENOMIC DNA]</scope>
    <source>
        <strain evidence="2">cv. AL8/78</strain>
    </source>
</reference>
<dbReference type="EnsemblPlants" id="AET4Gv20544100.3">
    <property type="protein sequence ID" value="AET4Gv20544100.3"/>
    <property type="gene ID" value="AET4Gv20544100"/>
</dbReference>
<dbReference type="Proteomes" id="UP000015105">
    <property type="component" value="Chromosome 4D"/>
</dbReference>
<proteinExistence type="predicted"/>
<keyword evidence="2" id="KW-1185">Reference proteome</keyword>
<reference evidence="2" key="2">
    <citation type="journal article" date="2017" name="Nat. Plants">
        <title>The Aegilops tauschii genome reveals multiple impacts of transposons.</title>
        <authorList>
            <person name="Zhao G."/>
            <person name="Zou C."/>
            <person name="Li K."/>
            <person name="Wang K."/>
            <person name="Li T."/>
            <person name="Gao L."/>
            <person name="Zhang X."/>
            <person name="Wang H."/>
            <person name="Yang Z."/>
            <person name="Liu X."/>
            <person name="Jiang W."/>
            <person name="Mao L."/>
            <person name="Kong X."/>
            <person name="Jiao Y."/>
            <person name="Jia J."/>
        </authorList>
    </citation>
    <scope>NUCLEOTIDE SEQUENCE [LARGE SCALE GENOMIC DNA]</scope>
    <source>
        <strain evidence="2">cv. AL8/78</strain>
    </source>
</reference>
<name>A0A453IFA1_AEGTS</name>
<protein>
    <recommendedName>
        <fullName evidence="3">Reverse transcriptase zinc-binding domain-containing protein</fullName>
    </recommendedName>
</protein>
<dbReference type="AlphaFoldDB" id="A0A453IFA1"/>
<reference evidence="1" key="4">
    <citation type="submission" date="2019-03" db="UniProtKB">
        <authorList>
            <consortium name="EnsemblPlants"/>
        </authorList>
    </citation>
    <scope>IDENTIFICATION</scope>
</reference>
<organism evidence="1 2">
    <name type="scientific">Aegilops tauschii subsp. strangulata</name>
    <name type="common">Goatgrass</name>
    <dbReference type="NCBI Taxonomy" id="200361"/>
    <lineage>
        <taxon>Eukaryota</taxon>
        <taxon>Viridiplantae</taxon>
        <taxon>Streptophyta</taxon>
        <taxon>Embryophyta</taxon>
        <taxon>Tracheophyta</taxon>
        <taxon>Spermatophyta</taxon>
        <taxon>Magnoliopsida</taxon>
        <taxon>Liliopsida</taxon>
        <taxon>Poales</taxon>
        <taxon>Poaceae</taxon>
        <taxon>BOP clade</taxon>
        <taxon>Pooideae</taxon>
        <taxon>Triticodae</taxon>
        <taxon>Triticeae</taxon>
        <taxon>Triticinae</taxon>
        <taxon>Aegilops</taxon>
    </lineage>
</organism>
<accession>A0A453IFA1</accession>
<evidence type="ECO:0000313" key="1">
    <source>
        <dbReference type="EnsemblPlants" id="AET4Gv20544100.3"/>
    </source>
</evidence>